<dbReference type="InterPro" id="IPR038765">
    <property type="entry name" value="Papain-like_cys_pep_sf"/>
</dbReference>
<dbReference type="EMBL" id="KN837129">
    <property type="protein sequence ID" value="KIJ42571.1"/>
    <property type="molecule type" value="Genomic_DNA"/>
</dbReference>
<gene>
    <name evidence="5" type="ORF">M422DRAFT_48185</name>
</gene>
<keyword evidence="6" id="KW-1185">Reference proteome</keyword>
<dbReference type="Gene3D" id="3.40.395.10">
    <property type="entry name" value="Adenoviral Proteinase, Chain A"/>
    <property type="match status" value="1"/>
</dbReference>
<protein>
    <submittedName>
        <fullName evidence="5">Unplaced genomic scaffold SPHSTscaffold_54, whole genome shotgun sequence</fullName>
    </submittedName>
</protein>
<keyword evidence="2" id="KW-0645">Protease</keyword>
<dbReference type="AlphaFoldDB" id="A0A0C9VW77"/>
<reference evidence="5 6" key="1">
    <citation type="submission" date="2014-06" db="EMBL/GenBank/DDBJ databases">
        <title>Evolutionary Origins and Diversification of the Mycorrhizal Mutualists.</title>
        <authorList>
            <consortium name="DOE Joint Genome Institute"/>
            <consortium name="Mycorrhizal Genomics Consortium"/>
            <person name="Kohler A."/>
            <person name="Kuo A."/>
            <person name="Nagy L.G."/>
            <person name="Floudas D."/>
            <person name="Copeland A."/>
            <person name="Barry K.W."/>
            <person name="Cichocki N."/>
            <person name="Veneault-Fourrey C."/>
            <person name="LaButti K."/>
            <person name="Lindquist E.A."/>
            <person name="Lipzen A."/>
            <person name="Lundell T."/>
            <person name="Morin E."/>
            <person name="Murat C."/>
            <person name="Riley R."/>
            <person name="Ohm R."/>
            <person name="Sun H."/>
            <person name="Tunlid A."/>
            <person name="Henrissat B."/>
            <person name="Grigoriev I.V."/>
            <person name="Hibbett D.S."/>
            <person name="Martin F."/>
        </authorList>
    </citation>
    <scope>NUCLEOTIDE SEQUENCE [LARGE SCALE GENOMIC DNA]</scope>
    <source>
        <strain evidence="5 6">SS14</strain>
    </source>
</reference>
<evidence type="ECO:0000259" key="4">
    <source>
        <dbReference type="PROSITE" id="PS50600"/>
    </source>
</evidence>
<evidence type="ECO:0000313" key="6">
    <source>
        <dbReference type="Proteomes" id="UP000054279"/>
    </source>
</evidence>
<accession>A0A0C9VW77</accession>
<keyword evidence="3" id="KW-0378">Hydrolase</keyword>
<feature type="domain" description="Ubiquitin-like protease family profile" evidence="4">
    <location>
        <begin position="81"/>
        <end position="261"/>
    </location>
</feature>
<dbReference type="GO" id="GO:0019783">
    <property type="term" value="F:ubiquitin-like protein peptidase activity"/>
    <property type="evidence" value="ECO:0007669"/>
    <property type="project" value="UniProtKB-ARBA"/>
</dbReference>
<dbReference type="PROSITE" id="PS50600">
    <property type="entry name" value="ULP_PROTEASE"/>
    <property type="match status" value="1"/>
</dbReference>
<name>A0A0C9VW77_SPHS4</name>
<evidence type="ECO:0000256" key="3">
    <source>
        <dbReference type="ARBA" id="ARBA00022801"/>
    </source>
</evidence>
<dbReference type="InterPro" id="IPR003653">
    <property type="entry name" value="Peptidase_C48_C"/>
</dbReference>
<evidence type="ECO:0000256" key="2">
    <source>
        <dbReference type="ARBA" id="ARBA00022670"/>
    </source>
</evidence>
<organism evidence="5 6">
    <name type="scientific">Sphaerobolus stellatus (strain SS14)</name>
    <dbReference type="NCBI Taxonomy" id="990650"/>
    <lineage>
        <taxon>Eukaryota</taxon>
        <taxon>Fungi</taxon>
        <taxon>Dikarya</taxon>
        <taxon>Basidiomycota</taxon>
        <taxon>Agaricomycotina</taxon>
        <taxon>Agaricomycetes</taxon>
        <taxon>Phallomycetidae</taxon>
        <taxon>Geastrales</taxon>
        <taxon>Sphaerobolaceae</taxon>
        <taxon>Sphaerobolus</taxon>
    </lineage>
</organism>
<sequence>MAVSQPSRTRVLASLPFPIPLYFLLHGMSSTTLPDKTVSEKDDVIDIETVYEQSERIPVPEVILRYESFMPVSRGKEPNLVGLAQADLDRLIAKKFFNDEVVDFGLSVWYERFLASSQRSLRLQVFSTFFYQTYREKAYEGVARWCCHISPFDQDCIIIPANHNEHWGLRELCCTIICMDSLGYDRPASRKHALNLLKDEYNTQSLQGDIGSVQSKDIPGLPDSSGTLCDADIWQPDLAKVLRPNLQTHAQRCLRTSRQKP</sequence>
<dbReference type="SUPFAM" id="SSF54001">
    <property type="entry name" value="Cysteine proteinases"/>
    <property type="match status" value="1"/>
</dbReference>
<dbReference type="Proteomes" id="UP000054279">
    <property type="component" value="Unassembled WGS sequence"/>
</dbReference>
<evidence type="ECO:0000256" key="1">
    <source>
        <dbReference type="ARBA" id="ARBA00005234"/>
    </source>
</evidence>
<comment type="similarity">
    <text evidence="1">Belongs to the peptidase C48 family.</text>
</comment>
<dbReference type="OrthoDB" id="442460at2759"/>
<proteinExistence type="inferred from homology"/>
<evidence type="ECO:0000313" key="5">
    <source>
        <dbReference type="EMBL" id="KIJ42571.1"/>
    </source>
</evidence>
<dbReference type="GO" id="GO:0008234">
    <property type="term" value="F:cysteine-type peptidase activity"/>
    <property type="evidence" value="ECO:0007669"/>
    <property type="project" value="InterPro"/>
</dbReference>
<dbReference type="Pfam" id="PF02902">
    <property type="entry name" value="Peptidase_C48"/>
    <property type="match status" value="1"/>
</dbReference>
<dbReference type="GO" id="GO:0006508">
    <property type="term" value="P:proteolysis"/>
    <property type="evidence" value="ECO:0007669"/>
    <property type="project" value="UniProtKB-KW"/>
</dbReference>
<dbReference type="HOGENOM" id="CLU_070654_0_0_1"/>